<keyword evidence="6" id="KW-0804">Transcription</keyword>
<evidence type="ECO:0000256" key="1">
    <source>
        <dbReference type="ARBA" id="ARBA00001964"/>
    </source>
</evidence>
<dbReference type="SUPFAM" id="SSF46785">
    <property type="entry name" value="Winged helix' DNA-binding domain"/>
    <property type="match status" value="1"/>
</dbReference>
<evidence type="ECO:0000259" key="7">
    <source>
        <dbReference type="PROSITE" id="PS50949"/>
    </source>
</evidence>
<protein>
    <submittedName>
        <fullName evidence="8">UTRA domain-containing protein</fullName>
    </submittedName>
</protein>
<dbReference type="Pfam" id="PF07702">
    <property type="entry name" value="UTRA"/>
    <property type="match status" value="1"/>
</dbReference>
<name>A0A9D1L5B7_9ACTN</name>
<dbReference type="Gene3D" id="3.40.1410.10">
    <property type="entry name" value="Chorismate lyase-like"/>
    <property type="match status" value="1"/>
</dbReference>
<dbReference type="InterPro" id="IPR011663">
    <property type="entry name" value="UTRA"/>
</dbReference>
<dbReference type="InterPro" id="IPR029061">
    <property type="entry name" value="THDP-binding"/>
</dbReference>
<dbReference type="CDD" id="cd02012">
    <property type="entry name" value="TPP_TK"/>
    <property type="match status" value="1"/>
</dbReference>
<dbReference type="Pfam" id="PF00456">
    <property type="entry name" value="Transketolase_N"/>
    <property type="match status" value="1"/>
</dbReference>
<dbReference type="GO" id="GO:0003700">
    <property type="term" value="F:DNA-binding transcription factor activity"/>
    <property type="evidence" value="ECO:0007669"/>
    <property type="project" value="InterPro"/>
</dbReference>
<proteinExistence type="inferred from homology"/>
<dbReference type="CDD" id="cd07377">
    <property type="entry name" value="WHTH_GntR"/>
    <property type="match status" value="1"/>
</dbReference>
<keyword evidence="3" id="KW-0805">Transcription regulation</keyword>
<organism evidence="8 9">
    <name type="scientific">Candidatus Coprovicinus avistercoris</name>
    <dbReference type="NCBI Taxonomy" id="2840754"/>
    <lineage>
        <taxon>Bacteria</taxon>
        <taxon>Bacillati</taxon>
        <taxon>Actinomycetota</taxon>
        <taxon>Coriobacteriia</taxon>
        <taxon>Coriobacteriales</taxon>
        <taxon>Coriobacteriaceae</taxon>
        <taxon>Coriobacteriaceae incertae sedis</taxon>
        <taxon>Candidatus Coprovicinus</taxon>
    </lineage>
</organism>
<dbReference type="Gene3D" id="1.10.10.10">
    <property type="entry name" value="Winged helix-like DNA-binding domain superfamily/Winged helix DNA-binding domain"/>
    <property type="match status" value="1"/>
</dbReference>
<comment type="similarity">
    <text evidence="2">Belongs to the transketolase family.</text>
</comment>
<evidence type="ECO:0000313" key="9">
    <source>
        <dbReference type="Proteomes" id="UP000824078"/>
    </source>
</evidence>
<dbReference type="EMBL" id="DVMQ01000011">
    <property type="protein sequence ID" value="HIU23932.1"/>
    <property type="molecule type" value="Genomic_DNA"/>
</dbReference>
<evidence type="ECO:0000313" key="8">
    <source>
        <dbReference type="EMBL" id="HIU23932.1"/>
    </source>
</evidence>
<dbReference type="SMART" id="SM00345">
    <property type="entry name" value="HTH_GNTR"/>
    <property type="match status" value="1"/>
</dbReference>
<reference evidence="8" key="1">
    <citation type="submission" date="2020-10" db="EMBL/GenBank/DDBJ databases">
        <authorList>
            <person name="Gilroy R."/>
        </authorList>
    </citation>
    <scope>NUCLEOTIDE SEQUENCE</scope>
    <source>
        <strain evidence="8">ChiHjej12B11-29160</strain>
    </source>
</reference>
<dbReference type="InterPro" id="IPR028978">
    <property type="entry name" value="Chorismate_lyase_/UTRA_dom_sf"/>
</dbReference>
<accession>A0A9D1L5B7</accession>
<dbReference type="SUPFAM" id="SSF64288">
    <property type="entry name" value="Chorismate lyase-like"/>
    <property type="match status" value="1"/>
</dbReference>
<dbReference type="AlphaFoldDB" id="A0A9D1L5B7"/>
<dbReference type="GO" id="GO:0003677">
    <property type="term" value="F:DNA binding"/>
    <property type="evidence" value="ECO:0007669"/>
    <property type="project" value="UniProtKB-KW"/>
</dbReference>
<keyword evidence="4" id="KW-0786">Thiamine pyrophosphate</keyword>
<comment type="cofactor">
    <cofactor evidence="1">
        <name>thiamine diphosphate</name>
        <dbReference type="ChEBI" id="CHEBI:58937"/>
    </cofactor>
</comment>
<dbReference type="SUPFAM" id="SSF52518">
    <property type="entry name" value="Thiamin diphosphate-binding fold (THDP-binding)"/>
    <property type="match status" value="1"/>
</dbReference>
<sequence length="623" mass="68358">MTDCNEQGSSATFREHMIPASDIDTSIWMGFGGTSSSRGNTVFPHRKSGAAHRTSNTSFDTADEQEVALDRSSGRPLHEQLAEVLQERIRSHMWEAGMRIPSEHELSQRFGLARGTVRRAISILVDEGMLVQERGKGTFVSDPGIWHTSGRRLLSFAASLHEQGKEFVTHVLDERVLPASEAVARELDIAPGSPALFLRRVRDVGGESVVCQESWLSMDACPDIENADFLHESAFDAVERCSGKHIADSCMRYTARAAGKEHAAYLRCDAHAPMLVLEQLISLEDGTPIEWSLTWLRDNLSILGSSVQDCRLGAALVSTDVTINHQDIPESKTGRLSRRELELRALDIRRKAVGFALDDPAHPYHLGGSLSAAEIFAVLLNEVMHTGKDGTPWDNRDRLVLSKAHAALALYPALEQAGYVSEEDMSRGLYGSEAVLFKHPRRDLCRGIELSGGSLGLGPAHACGLVMANRRFCRTGRVFCILGDGECNEGSVWESVAFAGHNRLGELTFIVDVNGLQLDGPTADILGPTPDGTSSLAKTFASFGWDVIEVDGHDVIALRDALIPTPFSPAHTAPRVVLAHTVKGKGLSFMEDRVEWHDNLMTEEERMRVAMEFDARKEAILHE</sequence>
<feature type="domain" description="HTH gntR-type" evidence="7">
    <location>
        <begin position="75"/>
        <end position="143"/>
    </location>
</feature>
<dbReference type="Pfam" id="PF00392">
    <property type="entry name" value="GntR"/>
    <property type="match status" value="1"/>
</dbReference>
<dbReference type="PANTHER" id="PTHR47514">
    <property type="entry name" value="TRANSKETOLASE N-TERMINAL SECTION-RELATED"/>
    <property type="match status" value="1"/>
</dbReference>
<dbReference type="InterPro" id="IPR036390">
    <property type="entry name" value="WH_DNA-bd_sf"/>
</dbReference>
<dbReference type="GO" id="GO:0000287">
    <property type="term" value="F:magnesium ion binding"/>
    <property type="evidence" value="ECO:0007669"/>
    <property type="project" value="UniProtKB-ARBA"/>
</dbReference>
<gene>
    <name evidence="8" type="ORF">IAD17_03305</name>
</gene>
<evidence type="ECO:0000256" key="5">
    <source>
        <dbReference type="ARBA" id="ARBA00023125"/>
    </source>
</evidence>
<dbReference type="InterPro" id="IPR000524">
    <property type="entry name" value="Tscrpt_reg_HTH_GntR"/>
</dbReference>
<dbReference type="PANTHER" id="PTHR47514:SF1">
    <property type="entry name" value="TRANSKETOLASE N-TERMINAL SECTION-RELATED"/>
    <property type="match status" value="1"/>
</dbReference>
<reference evidence="8" key="2">
    <citation type="journal article" date="2021" name="PeerJ">
        <title>Extensive microbial diversity within the chicken gut microbiome revealed by metagenomics and culture.</title>
        <authorList>
            <person name="Gilroy R."/>
            <person name="Ravi A."/>
            <person name="Getino M."/>
            <person name="Pursley I."/>
            <person name="Horton D.L."/>
            <person name="Alikhan N.F."/>
            <person name="Baker D."/>
            <person name="Gharbi K."/>
            <person name="Hall N."/>
            <person name="Watson M."/>
            <person name="Adriaenssens E.M."/>
            <person name="Foster-Nyarko E."/>
            <person name="Jarju S."/>
            <person name="Secka A."/>
            <person name="Antonio M."/>
            <person name="Oren A."/>
            <person name="Chaudhuri R.R."/>
            <person name="La Ragione R."/>
            <person name="Hildebrand F."/>
            <person name="Pallen M.J."/>
        </authorList>
    </citation>
    <scope>NUCLEOTIDE SEQUENCE</scope>
    <source>
        <strain evidence="8">ChiHjej12B11-29160</strain>
    </source>
</reference>
<evidence type="ECO:0000256" key="4">
    <source>
        <dbReference type="ARBA" id="ARBA00023052"/>
    </source>
</evidence>
<dbReference type="Gene3D" id="3.40.50.970">
    <property type="match status" value="1"/>
</dbReference>
<evidence type="ECO:0000256" key="2">
    <source>
        <dbReference type="ARBA" id="ARBA00007131"/>
    </source>
</evidence>
<evidence type="ECO:0000256" key="3">
    <source>
        <dbReference type="ARBA" id="ARBA00023015"/>
    </source>
</evidence>
<dbReference type="PRINTS" id="PR00035">
    <property type="entry name" value="HTHGNTR"/>
</dbReference>
<dbReference type="InterPro" id="IPR005474">
    <property type="entry name" value="Transketolase_N"/>
</dbReference>
<dbReference type="Proteomes" id="UP000824078">
    <property type="component" value="Unassembled WGS sequence"/>
</dbReference>
<evidence type="ECO:0000256" key="6">
    <source>
        <dbReference type="ARBA" id="ARBA00023163"/>
    </source>
</evidence>
<dbReference type="SMART" id="SM00866">
    <property type="entry name" value="UTRA"/>
    <property type="match status" value="1"/>
</dbReference>
<comment type="caution">
    <text evidence="8">The sequence shown here is derived from an EMBL/GenBank/DDBJ whole genome shotgun (WGS) entry which is preliminary data.</text>
</comment>
<dbReference type="InterPro" id="IPR036388">
    <property type="entry name" value="WH-like_DNA-bd_sf"/>
</dbReference>
<keyword evidence="5" id="KW-0238">DNA-binding</keyword>
<dbReference type="PROSITE" id="PS50949">
    <property type="entry name" value="HTH_GNTR"/>
    <property type="match status" value="1"/>
</dbReference>